<dbReference type="GO" id="GO:0030170">
    <property type="term" value="F:pyridoxal phosphate binding"/>
    <property type="evidence" value="ECO:0007669"/>
    <property type="project" value="InterPro"/>
</dbReference>
<dbReference type="PANTHER" id="PTHR11468">
    <property type="entry name" value="GLYCOGEN PHOSPHORYLASE"/>
    <property type="match status" value="1"/>
</dbReference>
<keyword evidence="7 12" id="KW-0808">Transferase</keyword>
<evidence type="ECO:0000256" key="5">
    <source>
        <dbReference type="ARBA" id="ARBA00022600"/>
    </source>
</evidence>
<dbReference type="GO" id="GO:0005980">
    <property type="term" value="P:glycogen catabolic process"/>
    <property type="evidence" value="ECO:0007669"/>
    <property type="project" value="TreeGrafter"/>
</dbReference>
<evidence type="ECO:0000313" key="14">
    <source>
        <dbReference type="Proteomes" id="UP000030445"/>
    </source>
</evidence>
<evidence type="ECO:0000256" key="4">
    <source>
        <dbReference type="ARBA" id="ARBA00022553"/>
    </source>
</evidence>
<accession>A0A0A2ABK4</accession>
<dbReference type="AlphaFoldDB" id="A0A0A2ABK4"/>
<dbReference type="PROSITE" id="PS00102">
    <property type="entry name" value="PHOSPHORYLASE"/>
    <property type="match status" value="1"/>
</dbReference>
<evidence type="ECO:0000256" key="11">
    <source>
        <dbReference type="PIRSR" id="PIRSR000460-1"/>
    </source>
</evidence>
<dbReference type="RefSeq" id="WP_080735240.1">
    <property type="nucleotide sequence ID" value="NZ_CP138951.1"/>
</dbReference>
<dbReference type="CDD" id="cd04300">
    <property type="entry name" value="GT35_Glycogen_Phosphorylase"/>
    <property type="match status" value="1"/>
</dbReference>
<evidence type="ECO:0000256" key="2">
    <source>
        <dbReference type="ARBA" id="ARBA00001933"/>
    </source>
</evidence>
<proteinExistence type="inferred from homology"/>
<sequence>MANPMNSNEPFDLRLPTPGCYLDPEKAGMDSDAVFQGMTAHLFYTLGKLATSASPHDLYMALSYAVKDRLMTRYLASQEVIRKKPQKTVAYLSAEFLIGPQLSNNLLNLGITQEAEDALKRFGIESLSTILEVEEEPGLGNGGLGRLAACYMESLASLQVPAVGYGIRYEFGIFNQLIRDGWQVEVTDKWLKGGWPWELPQPDESCFVGFGGRTESYRDDKGNYRSRWIPSEHAIGVPHDVPVLGYRVNTCDRLRLWRADATESFDFYAFNIGDYYGAVEEKVASETLSKVLYPNDGTDEGRRLRLKQQHFFVSCSLQDMLRSLEKRSIPITEFSKHWTVQLNDTHPAIAVAELMRLLIDQYQIGWEKAWNITTSSVAYTNHTLLPEALEKWDLGLFNDLLPRHLEIIYEINWRFLQQLRLRYPGDDKILQKLSIIDEEGSKSVRMAHLATIGAHHINGVAALHSDLIKRQLLPEFAELWPEKFTNVTNGVTPRRWVALSNPSLSNLLEEEVGPDWITNMELLKKLEEKKDDTNFLQKFEETKLTGKRKLSSFIHSKTGILVDPSSLFDVQVKRIHQYKRQHLNALQIIAQYLRIKNGTNKYEVPRTIIFGGKAAPGYFMAKLMIRFINGIADVVNSDPDMDGLLRVVFLPDYNVKLGEIVYPATDLSEQISTAGKEASGTGNMKFAMNGALTIGTLDGANVELRDLVKKENFFLFGKTESEIMDLKNNNYSPKTFINQCPELTEVIRLIEIGHFSNGDKELFKPLLNSLTGYDPFFVMADFEDYLNKQDEVSKCWNNKKSWNKMALLNTARSGYFSSDRSIREYCQSIWKVSPMPVEITCDVEEITS</sequence>
<evidence type="ECO:0000256" key="8">
    <source>
        <dbReference type="ARBA" id="ARBA00022898"/>
    </source>
</evidence>
<dbReference type="EC" id="2.4.1.1" evidence="12"/>
<evidence type="ECO:0000256" key="1">
    <source>
        <dbReference type="ARBA" id="ARBA00001275"/>
    </source>
</evidence>
<evidence type="ECO:0000313" key="13">
    <source>
        <dbReference type="EMBL" id="KGF98211.1"/>
    </source>
</evidence>
<comment type="caution">
    <text evidence="13">The sequence shown here is derived from an EMBL/GenBank/DDBJ whole genome shotgun (WGS) entry which is preliminary data.</text>
</comment>
<dbReference type="NCBIfam" id="TIGR02093">
    <property type="entry name" value="P_ylase"/>
    <property type="match status" value="1"/>
</dbReference>
<dbReference type="GO" id="GO:0008184">
    <property type="term" value="F:glycogen phosphorylase activity"/>
    <property type="evidence" value="ECO:0007669"/>
    <property type="project" value="InterPro"/>
</dbReference>
<dbReference type="PANTHER" id="PTHR11468:SF3">
    <property type="entry name" value="GLYCOGEN PHOSPHORYLASE, LIVER FORM"/>
    <property type="match status" value="1"/>
</dbReference>
<evidence type="ECO:0000256" key="10">
    <source>
        <dbReference type="ARBA" id="ARBA00025174"/>
    </source>
</evidence>
<protein>
    <recommendedName>
        <fullName evidence="12">Alpha-1,4 glucan phosphorylase</fullName>
        <ecNumber evidence="12">2.4.1.1</ecNumber>
    </recommendedName>
</protein>
<dbReference type="EMBL" id="JNAM01000006">
    <property type="protein sequence ID" value="KGF98211.1"/>
    <property type="molecule type" value="Genomic_DNA"/>
</dbReference>
<dbReference type="Pfam" id="PF00343">
    <property type="entry name" value="Phosphorylase"/>
    <property type="match status" value="1"/>
</dbReference>
<evidence type="ECO:0000256" key="6">
    <source>
        <dbReference type="ARBA" id="ARBA00022676"/>
    </source>
</evidence>
<evidence type="ECO:0000256" key="7">
    <source>
        <dbReference type="ARBA" id="ARBA00022679"/>
    </source>
</evidence>
<comment type="cofactor">
    <cofactor evidence="2 12">
        <name>pyridoxal 5'-phosphate</name>
        <dbReference type="ChEBI" id="CHEBI:597326"/>
    </cofactor>
</comment>
<dbReference type="FunFam" id="3.40.50.2000:FF:000005">
    <property type="entry name" value="Alpha-1,4 glucan phosphorylase"/>
    <property type="match status" value="1"/>
</dbReference>
<dbReference type="STRING" id="74545.EU96_0668"/>
<reference evidence="14" key="1">
    <citation type="journal article" date="2014" name="Sci. Data">
        <title>Genomes of diverse isolates of the marine cyanobacterium Prochlorococcus.</title>
        <authorList>
            <person name="Biller S."/>
            <person name="Berube P."/>
            <person name="Thompson J."/>
            <person name="Kelly L."/>
            <person name="Roggensack S."/>
            <person name="Awad L."/>
            <person name="Roache-Johnson K."/>
            <person name="Ding H."/>
            <person name="Giovannoni S.J."/>
            <person name="Moore L.R."/>
            <person name="Chisholm S.W."/>
        </authorList>
    </citation>
    <scope>NUCLEOTIDE SEQUENCE [LARGE SCALE GENOMIC DNA]</scope>
    <source>
        <strain evidence="14">MIT 9302</strain>
    </source>
</reference>
<dbReference type="SUPFAM" id="SSF53756">
    <property type="entry name" value="UDP-Glycosyltransferase/glycogen phosphorylase"/>
    <property type="match status" value="1"/>
</dbReference>
<dbReference type="GO" id="GO:0005737">
    <property type="term" value="C:cytoplasm"/>
    <property type="evidence" value="ECO:0007669"/>
    <property type="project" value="TreeGrafter"/>
</dbReference>
<feature type="modified residue" description="N6-(pyridoxal phosphate)lysine" evidence="11">
    <location>
        <position position="685"/>
    </location>
</feature>
<keyword evidence="5" id="KW-0321">Glycogen metabolism</keyword>
<gene>
    <name evidence="13" type="ORF">EU96_0668</name>
</gene>
<dbReference type="InterPro" id="IPR035090">
    <property type="entry name" value="Pyridoxal_P_attach_site"/>
</dbReference>
<comment type="function">
    <text evidence="12">Allosteric enzyme that catalyzes the rate-limiting step in glycogen catabolism, the phosphorolytic cleavage of glycogen to produce glucose-1-phosphate, and plays a central role in maintaining cellular and organismal glucose homeostasis.</text>
</comment>
<keyword evidence="6 12" id="KW-0328">Glycosyltransferase</keyword>
<dbReference type="InterPro" id="IPR011833">
    <property type="entry name" value="Glycg_phsphrylas"/>
</dbReference>
<keyword evidence="4" id="KW-0597">Phosphoprotein</keyword>
<evidence type="ECO:0000256" key="3">
    <source>
        <dbReference type="ARBA" id="ARBA00006047"/>
    </source>
</evidence>
<name>A0A0A2ABK4_PROMR</name>
<keyword evidence="9 12" id="KW-0119">Carbohydrate metabolism</keyword>
<dbReference type="Gene3D" id="3.40.50.2000">
    <property type="entry name" value="Glycogen Phosphorylase B"/>
    <property type="match status" value="2"/>
</dbReference>
<dbReference type="Proteomes" id="UP000030445">
    <property type="component" value="Unassembled WGS sequence"/>
</dbReference>
<dbReference type="FunFam" id="3.40.50.2000:FF:000153">
    <property type="entry name" value="Alpha-1,4 glucan phosphorylase"/>
    <property type="match status" value="1"/>
</dbReference>
<dbReference type="PIRSF" id="PIRSF000460">
    <property type="entry name" value="Pprylas_GlgP"/>
    <property type="match status" value="1"/>
</dbReference>
<comment type="similarity">
    <text evidence="3 12">Belongs to the glycogen phosphorylase family.</text>
</comment>
<dbReference type="eggNOG" id="COG0058">
    <property type="taxonomic scope" value="Bacteria"/>
</dbReference>
<organism evidence="13 14">
    <name type="scientific">Prochlorococcus marinus str. MIT 9302</name>
    <dbReference type="NCBI Taxonomy" id="74545"/>
    <lineage>
        <taxon>Bacteria</taxon>
        <taxon>Bacillati</taxon>
        <taxon>Cyanobacteriota</taxon>
        <taxon>Cyanophyceae</taxon>
        <taxon>Synechococcales</taxon>
        <taxon>Prochlorococcaceae</taxon>
        <taxon>Prochlorococcus</taxon>
    </lineage>
</organism>
<keyword evidence="8 11" id="KW-0663">Pyridoxal phosphate</keyword>
<evidence type="ECO:0000256" key="9">
    <source>
        <dbReference type="ARBA" id="ARBA00023277"/>
    </source>
</evidence>
<dbReference type="InterPro" id="IPR000811">
    <property type="entry name" value="Glyco_trans_35"/>
</dbReference>
<comment type="function">
    <text evidence="10">Phosphorylase is an important allosteric enzyme in carbohydrate metabolism. Enzymes from different sources differ in their regulatory mechanisms and in their natural substrates. However, all known phosphorylases share catalytic and structural properties.</text>
</comment>
<evidence type="ECO:0000256" key="12">
    <source>
        <dbReference type="RuleBase" id="RU000587"/>
    </source>
</evidence>
<comment type="catalytic activity">
    <reaction evidence="1 12">
        <text>[(1-&gt;4)-alpha-D-glucosyl](n) + phosphate = [(1-&gt;4)-alpha-D-glucosyl](n-1) + alpha-D-glucose 1-phosphate</text>
        <dbReference type="Rhea" id="RHEA:41732"/>
        <dbReference type="Rhea" id="RHEA-COMP:9584"/>
        <dbReference type="Rhea" id="RHEA-COMP:9586"/>
        <dbReference type="ChEBI" id="CHEBI:15444"/>
        <dbReference type="ChEBI" id="CHEBI:43474"/>
        <dbReference type="ChEBI" id="CHEBI:58601"/>
        <dbReference type="EC" id="2.4.1.1"/>
    </reaction>
</comment>